<dbReference type="Pfam" id="PF09818">
    <property type="entry name" value="ABC_ATPase"/>
    <property type="match status" value="1"/>
</dbReference>
<name>A0A2G6KBJ2_9BACT</name>
<dbReference type="Pfam" id="PF20446">
    <property type="entry name" value="ABC_N"/>
    <property type="match status" value="1"/>
</dbReference>
<dbReference type="PANTHER" id="PTHR38149:SF1">
    <property type="entry name" value="ATPASE"/>
    <property type="match status" value="1"/>
</dbReference>
<evidence type="ECO:0000313" key="4">
    <source>
        <dbReference type="EMBL" id="PIE32179.1"/>
    </source>
</evidence>
<dbReference type="InterPro" id="IPR027417">
    <property type="entry name" value="P-loop_NTPase"/>
</dbReference>
<gene>
    <name evidence="4" type="ORF">CSA56_16355</name>
</gene>
<dbReference type="InterPro" id="IPR046833">
    <property type="entry name" value="ABC_N"/>
</dbReference>
<sequence length="579" mass="64844">MKTAQALRSVLRRIDGRGYKAYKDIQGSYQLSRYILHIDYVQGDPFASPSRFRIQMSQTVSQFPAFLFQSSARKIALEDFMTRHFHHALESVVKGHRGSGKSGRIQIDCCGQEILDRSAVFVTKQQIEVRFTVGLPAAGRRVLSREAEAMIFRELPDIITRALIYDNMEKDTLRIHVETAEDQAVLRKMLKEKQLVAFLANGSILPRRSGVDDRPLQETQTEHVVSFQSPSTLEVELTLPNRGTVCGMGIPEGVTLIVGGGFHGKSTVLNALERGVYSHISGDGREYVATLPDACKIRSEDGRRIEGVNITPFITNLPFGKETTRFCTENASGSTSQAANIMEAVEMGSSLLLIDEDTSATNFMIRDERMQELVAKEKEPITPFVDKVRQLYQDYGVSTILVMGGSGDYFDVADTVIAMDSYIPYDVTIRAREIIQQHKTKRQEEGGTHFGDIVGRIPQPKSFDASRGKRDVKIDVKGLHTLIYGTTTLDLSSLEQLVDLSQTRAIGDIILYYSRKYAEKKLTLREGLEQLFSDLETQGVDLLSPRKLGSYAMPRIFEVAAAINRLRTLQCMQSPHRDT</sequence>
<evidence type="ECO:0000259" key="1">
    <source>
        <dbReference type="Pfam" id="PF09818"/>
    </source>
</evidence>
<dbReference type="AlphaFoldDB" id="A0A2G6KBJ2"/>
<dbReference type="InterPro" id="IPR049069">
    <property type="entry name" value="MRB1590-like_C"/>
</dbReference>
<organism evidence="4 5">
    <name type="scientific">candidate division KSB3 bacterium</name>
    <dbReference type="NCBI Taxonomy" id="2044937"/>
    <lineage>
        <taxon>Bacteria</taxon>
        <taxon>candidate division KSB3</taxon>
    </lineage>
</organism>
<dbReference type="PANTHER" id="PTHR38149">
    <property type="entry name" value="ATPASE"/>
    <property type="match status" value="1"/>
</dbReference>
<dbReference type="InterPro" id="IPR019195">
    <property type="entry name" value="ABC_ATPase_put"/>
</dbReference>
<evidence type="ECO:0000313" key="5">
    <source>
        <dbReference type="Proteomes" id="UP000230821"/>
    </source>
</evidence>
<dbReference type="Pfam" id="PF21117">
    <property type="entry name" value="MRB1590_C"/>
    <property type="match status" value="1"/>
</dbReference>
<proteinExistence type="predicted"/>
<dbReference type="SUPFAM" id="SSF52540">
    <property type="entry name" value="P-loop containing nucleoside triphosphate hydrolases"/>
    <property type="match status" value="1"/>
</dbReference>
<protein>
    <submittedName>
        <fullName evidence="4">ATPase</fullName>
    </submittedName>
</protein>
<dbReference type="EMBL" id="PDSK01000117">
    <property type="protein sequence ID" value="PIE32179.1"/>
    <property type="molecule type" value="Genomic_DNA"/>
</dbReference>
<evidence type="ECO:0000259" key="2">
    <source>
        <dbReference type="Pfam" id="PF20446"/>
    </source>
</evidence>
<evidence type="ECO:0000259" key="3">
    <source>
        <dbReference type="Pfam" id="PF21117"/>
    </source>
</evidence>
<comment type="caution">
    <text evidence="4">The sequence shown here is derived from an EMBL/GenBank/DDBJ whole genome shotgun (WGS) entry which is preliminary data.</text>
</comment>
<dbReference type="InterPro" id="IPR046834">
    <property type="entry name" value="ABC_ATPase_C"/>
</dbReference>
<feature type="domain" description="ATPase of the ABC class N-terminal" evidence="2">
    <location>
        <begin position="5"/>
        <end position="165"/>
    </location>
</feature>
<accession>A0A2G6KBJ2</accession>
<dbReference type="Proteomes" id="UP000230821">
    <property type="component" value="Unassembled WGS sequence"/>
</dbReference>
<reference evidence="4 5" key="1">
    <citation type="submission" date="2017-10" db="EMBL/GenBank/DDBJ databases">
        <title>Novel microbial diversity and functional potential in the marine mammal oral microbiome.</title>
        <authorList>
            <person name="Dudek N.K."/>
            <person name="Sun C.L."/>
            <person name="Burstein D."/>
            <person name="Kantor R.S."/>
            <person name="Aliaga Goltsman D.S."/>
            <person name="Bik E.M."/>
            <person name="Thomas B.C."/>
            <person name="Banfield J.F."/>
            <person name="Relman D.A."/>
        </authorList>
    </citation>
    <scope>NUCLEOTIDE SEQUENCE [LARGE SCALE GENOMIC DNA]</scope>
    <source>
        <strain evidence="4">DOLJORAL78_47_16</strain>
    </source>
</reference>
<feature type="domain" description="MRB1590-like C-terminal" evidence="3">
    <location>
        <begin position="473"/>
        <end position="571"/>
    </location>
</feature>
<feature type="domain" description="ATPase of the ABC class C-terminal" evidence="1">
    <location>
        <begin position="170"/>
        <end position="452"/>
    </location>
</feature>